<protein>
    <recommendedName>
        <fullName evidence="1">Cytochrome c7-like domain-containing protein</fullName>
    </recommendedName>
</protein>
<dbReference type="CDD" id="cd08168">
    <property type="entry name" value="Cytochrom_C3"/>
    <property type="match status" value="1"/>
</dbReference>
<dbReference type="InterPro" id="IPR029467">
    <property type="entry name" value="Cyt_c7-like"/>
</dbReference>
<dbReference type="Gene3D" id="3.90.10.10">
    <property type="entry name" value="Cytochrome C3"/>
    <property type="match status" value="2"/>
</dbReference>
<dbReference type="Proteomes" id="UP000179129">
    <property type="component" value="Unassembled WGS sequence"/>
</dbReference>
<dbReference type="Pfam" id="PF14522">
    <property type="entry name" value="Cytochrome_C7"/>
    <property type="match status" value="1"/>
</dbReference>
<comment type="caution">
    <text evidence="2">The sequence shown here is derived from an EMBL/GenBank/DDBJ whole genome shotgun (WGS) entry which is preliminary data.</text>
</comment>
<dbReference type="InterPro" id="IPR036280">
    <property type="entry name" value="Multihaem_cyt_sf"/>
</dbReference>
<accession>A0A1F5YSC2</accession>
<proteinExistence type="predicted"/>
<dbReference type="EMBL" id="MFIX01000172">
    <property type="protein sequence ID" value="OGG02792.1"/>
    <property type="molecule type" value="Genomic_DNA"/>
</dbReference>
<dbReference type="STRING" id="1817867.A3F83_05875"/>
<evidence type="ECO:0000313" key="3">
    <source>
        <dbReference type="Proteomes" id="UP000179129"/>
    </source>
</evidence>
<dbReference type="SUPFAM" id="SSF48695">
    <property type="entry name" value="Multiheme cytochromes"/>
    <property type="match status" value="1"/>
</dbReference>
<evidence type="ECO:0000313" key="2">
    <source>
        <dbReference type="EMBL" id="OGG02792.1"/>
    </source>
</evidence>
<feature type="domain" description="Cytochrome c7-like" evidence="1">
    <location>
        <begin position="95"/>
        <end position="151"/>
    </location>
</feature>
<organism evidence="2 3">
    <name type="scientific">Candidatus Glassbacteria bacterium RIFCSPLOWO2_12_FULL_58_11</name>
    <dbReference type="NCBI Taxonomy" id="1817867"/>
    <lineage>
        <taxon>Bacteria</taxon>
        <taxon>Candidatus Glassiibacteriota</taxon>
    </lineage>
</organism>
<gene>
    <name evidence="2" type="ORF">A3F83_05875</name>
</gene>
<evidence type="ECO:0000259" key="1">
    <source>
        <dbReference type="Pfam" id="PF14522"/>
    </source>
</evidence>
<reference evidence="2 3" key="1">
    <citation type="journal article" date="2016" name="Nat. Commun.">
        <title>Thousands of microbial genomes shed light on interconnected biogeochemical processes in an aquifer system.</title>
        <authorList>
            <person name="Anantharaman K."/>
            <person name="Brown C.T."/>
            <person name="Hug L.A."/>
            <person name="Sharon I."/>
            <person name="Castelle C.J."/>
            <person name="Probst A.J."/>
            <person name="Thomas B.C."/>
            <person name="Singh A."/>
            <person name="Wilkins M.J."/>
            <person name="Karaoz U."/>
            <person name="Brodie E.L."/>
            <person name="Williams K.H."/>
            <person name="Hubbard S.S."/>
            <person name="Banfield J.F."/>
        </authorList>
    </citation>
    <scope>NUCLEOTIDE SEQUENCE [LARGE SCALE GENOMIC DNA]</scope>
</reference>
<name>A0A1F5YSC2_9BACT</name>
<sequence>MTGFIPSKIFSFPAENVEPATKNEIIFSHEKHSGAPGANCAACHSAATSSRLGADNLLPAENICLGCHERNDCGLCHRNPGNPQPLERISGYSPKFDHAVHRDLGLDCRKCHESLSEPDGVQPAGLLPAMRPCMNCHDGKAANKNCIVCHEDPKGKVPESHQTSSWLVRHVGVVLKDNGQSCLMCHGNDHCRVCHPGNYLFQ</sequence>
<dbReference type="AlphaFoldDB" id="A0A1F5YSC2"/>